<feature type="signal peptide" evidence="3">
    <location>
        <begin position="1"/>
        <end position="26"/>
    </location>
</feature>
<feature type="domain" description="Peptidoglycan hydrolase PcsB coiled-coil" evidence="5">
    <location>
        <begin position="120"/>
        <end position="193"/>
    </location>
</feature>
<evidence type="ECO:0000256" key="3">
    <source>
        <dbReference type="SAM" id="SignalP"/>
    </source>
</evidence>
<dbReference type="SUPFAM" id="SSF51261">
    <property type="entry name" value="Duplicated hybrid motif"/>
    <property type="match status" value="1"/>
</dbReference>
<feature type="coiled-coil region" evidence="2">
    <location>
        <begin position="29"/>
        <end position="112"/>
    </location>
</feature>
<feature type="domain" description="M23ase beta-sheet core" evidence="4">
    <location>
        <begin position="327"/>
        <end position="421"/>
    </location>
</feature>
<reference evidence="6 7" key="1">
    <citation type="submission" date="2020-08" db="EMBL/GenBank/DDBJ databases">
        <title>A Genomic Blueprint of the Chicken Gut Microbiome.</title>
        <authorList>
            <person name="Gilroy R."/>
            <person name="Ravi A."/>
            <person name="Getino M."/>
            <person name="Pursley I."/>
            <person name="Horton D.L."/>
            <person name="Alikhan N.-F."/>
            <person name="Baker D."/>
            <person name="Gharbi K."/>
            <person name="Hall N."/>
            <person name="Watson M."/>
            <person name="Adriaenssens E.M."/>
            <person name="Foster-Nyarko E."/>
            <person name="Jarju S."/>
            <person name="Secka A."/>
            <person name="Antonio M."/>
            <person name="Oren A."/>
            <person name="Chaudhuri R."/>
            <person name="La Ragione R.M."/>
            <person name="Hildebrand F."/>
            <person name="Pallen M.J."/>
        </authorList>
    </citation>
    <scope>NUCLEOTIDE SEQUENCE [LARGE SCALE GENOMIC DNA]</scope>
    <source>
        <strain evidence="6 7">Sa3CVN1</strain>
    </source>
</reference>
<keyword evidence="2" id="KW-0175">Coiled coil</keyword>
<proteinExistence type="predicted"/>
<dbReference type="Gene3D" id="2.70.70.10">
    <property type="entry name" value="Glucose Permease (Domain IIA)"/>
    <property type="match status" value="1"/>
</dbReference>
<accession>A0ABR8PXX3</accession>
<evidence type="ECO:0000259" key="5">
    <source>
        <dbReference type="Pfam" id="PF24568"/>
    </source>
</evidence>
<feature type="chain" id="PRO_5045556877" evidence="3">
    <location>
        <begin position="27"/>
        <end position="426"/>
    </location>
</feature>
<keyword evidence="7" id="KW-1185">Reference proteome</keyword>
<feature type="coiled-coil region" evidence="2">
    <location>
        <begin position="181"/>
        <end position="260"/>
    </location>
</feature>
<protein>
    <submittedName>
        <fullName evidence="6">Peptidoglycan DD-metalloendopeptidase family protein</fullName>
    </submittedName>
</protein>
<dbReference type="SUPFAM" id="SSF57997">
    <property type="entry name" value="Tropomyosin"/>
    <property type="match status" value="1"/>
</dbReference>
<evidence type="ECO:0000259" key="4">
    <source>
        <dbReference type="Pfam" id="PF01551"/>
    </source>
</evidence>
<dbReference type="InterPro" id="IPR016047">
    <property type="entry name" value="M23ase_b-sheet_dom"/>
</dbReference>
<dbReference type="PANTHER" id="PTHR21666:SF289">
    <property type="entry name" value="L-ALA--D-GLU ENDOPEPTIDASE"/>
    <property type="match status" value="1"/>
</dbReference>
<keyword evidence="1 3" id="KW-0732">Signal</keyword>
<dbReference type="InterPro" id="IPR011055">
    <property type="entry name" value="Dup_hybrid_motif"/>
</dbReference>
<evidence type="ECO:0000313" key="7">
    <source>
        <dbReference type="Proteomes" id="UP000627781"/>
    </source>
</evidence>
<dbReference type="PANTHER" id="PTHR21666">
    <property type="entry name" value="PEPTIDASE-RELATED"/>
    <property type="match status" value="1"/>
</dbReference>
<dbReference type="EMBL" id="JACSRA010000033">
    <property type="protein sequence ID" value="MBD7913008.1"/>
    <property type="molecule type" value="Genomic_DNA"/>
</dbReference>
<dbReference type="InterPro" id="IPR057309">
    <property type="entry name" value="PcsB_CC"/>
</dbReference>
<name>A0ABR8PXX3_9CLOT</name>
<dbReference type="Pfam" id="PF01551">
    <property type="entry name" value="Peptidase_M23"/>
    <property type="match status" value="1"/>
</dbReference>
<gene>
    <name evidence="6" type="ORF">H9661_16775</name>
</gene>
<dbReference type="CDD" id="cd12797">
    <property type="entry name" value="M23_peptidase"/>
    <property type="match status" value="1"/>
</dbReference>
<dbReference type="Gene3D" id="6.10.250.3150">
    <property type="match status" value="1"/>
</dbReference>
<evidence type="ECO:0000256" key="1">
    <source>
        <dbReference type="ARBA" id="ARBA00022729"/>
    </source>
</evidence>
<dbReference type="Pfam" id="PF24568">
    <property type="entry name" value="CC_PcsB"/>
    <property type="match status" value="1"/>
</dbReference>
<organism evidence="6 7">
    <name type="scientific">Clostridium cibarium</name>
    <dbReference type="NCBI Taxonomy" id="2762247"/>
    <lineage>
        <taxon>Bacteria</taxon>
        <taxon>Bacillati</taxon>
        <taxon>Bacillota</taxon>
        <taxon>Clostridia</taxon>
        <taxon>Eubacteriales</taxon>
        <taxon>Clostridiaceae</taxon>
        <taxon>Clostridium</taxon>
    </lineage>
</organism>
<comment type="caution">
    <text evidence="6">The sequence shown here is derived from an EMBL/GenBank/DDBJ whole genome shotgun (WGS) entry which is preliminary data.</text>
</comment>
<evidence type="ECO:0000256" key="2">
    <source>
        <dbReference type="SAM" id="Coils"/>
    </source>
</evidence>
<evidence type="ECO:0000313" key="6">
    <source>
        <dbReference type="EMBL" id="MBD7913008.1"/>
    </source>
</evidence>
<dbReference type="RefSeq" id="WP_143318172.1">
    <property type="nucleotide sequence ID" value="NZ_JACSRA010000033.1"/>
</dbReference>
<dbReference type="InterPro" id="IPR050570">
    <property type="entry name" value="Cell_wall_metabolism_enzyme"/>
</dbReference>
<sequence>MNKKRNKLVTIFITLTLITNSQITYAAGTSSLQDKMNKNNQQIDALEKQEKGVQDQKANEEKNLDDVMKKVNAKSAELAEANKKVQSFQSKIDELQSNISNYQSSINANNEEIKLKELLIKDNEEEIIEREKMLDDRLRSYYKNNMSSQIIHVIAKSGSISEMINTISTISKLMSMDSKLMKEVKEIKEALEKEKVTLQKKVDNLNEESLKVEALKNEQVNAQKEFILEKNKYETEMNELKNLEDAKQKVVNSLSSEEKALQEKIGDLNDFNEGLQKQIDEFFNNINGNSNVDNKISNGEGFLKPANGAVTSPYGPRVHPIFGTNGFHTGVDFGAPNNSSIYASKSGRIVFAGVQSGYGNTVIIDHGGGVQTLYAHCSSILVSYGQNVARGQVVAKVGSTGNSTGPHLHFEVRINGKHTNPMQYLG</sequence>
<dbReference type="Proteomes" id="UP000627781">
    <property type="component" value="Unassembled WGS sequence"/>
</dbReference>